<proteinExistence type="predicted"/>
<feature type="region of interest" description="Disordered" evidence="1">
    <location>
        <begin position="467"/>
        <end position="496"/>
    </location>
</feature>
<sequence length="595" mass="65301">MAGRFLVRIWIGWTVVATIVLSAGPLPAQTKVEDLKVFCREGQTFITFKELDDVKGEKYAIYHFDGVPSEIRLTDARKLAVIGEDSGAFKAEQRVKRLAAKTKVAGYNFRFIIQDNPTNDPKAQLPAGVGLFVYTVKADGDYSCAVVPVIDGKQVVGRMSAIAPVKEKVALPGAVLVWKSPGGAGAVYTHWMDGATWDPMSEGNAYNFGIGVPKKYDGKTPLPVMFYGHGMGGTYRAPDDAPYTAAVWIWHGDKSGSWFLGMMNRAKTKVVNYAEQRVRWSAGWLGAGRKNQFWKADMTRVNAHGHSMGGTGCKAWALRLGDIFCTTVDSAGATIHHRNRTWVNQASKLWGPVDKNLPMETRTYDYSAGKLTITRKIVGGVWDYQNYAKWSLDNMATESAWFTVSHGQRDGSVVFEPVPDFLAALQKSKRPFAAVWNQRGHSWSGYGTRNNSWGAFKIRIDETVPALANASNNDDPRKTKSGQINGKLEWSAPGNDFDAKSADDDIVDTAATWAMNIRSLSGPATVDVTPRRCKRFKPAPGAKCTWQNLDFSNPAKPKVVDRGTVAADKYGLVTVEKFKVGKAGLGNRLVIKAAK</sequence>
<dbReference type="EMBL" id="LAZR01022510">
    <property type="protein sequence ID" value="KKL81634.1"/>
    <property type="molecule type" value="Genomic_DNA"/>
</dbReference>
<dbReference type="InterPro" id="IPR029058">
    <property type="entry name" value="AB_hydrolase_fold"/>
</dbReference>
<accession>A0A0F9F5B9</accession>
<name>A0A0F9F5B9_9ZZZZ</name>
<reference evidence="2" key="1">
    <citation type="journal article" date="2015" name="Nature">
        <title>Complex archaea that bridge the gap between prokaryotes and eukaryotes.</title>
        <authorList>
            <person name="Spang A."/>
            <person name="Saw J.H."/>
            <person name="Jorgensen S.L."/>
            <person name="Zaremba-Niedzwiedzka K."/>
            <person name="Martijn J."/>
            <person name="Lind A.E."/>
            <person name="van Eijk R."/>
            <person name="Schleper C."/>
            <person name="Guy L."/>
            <person name="Ettema T.J."/>
        </authorList>
    </citation>
    <scope>NUCLEOTIDE SEQUENCE</scope>
</reference>
<comment type="caution">
    <text evidence="2">The sequence shown here is derived from an EMBL/GenBank/DDBJ whole genome shotgun (WGS) entry which is preliminary data.</text>
</comment>
<gene>
    <name evidence="2" type="ORF">LCGC14_1992790</name>
</gene>
<dbReference type="Gene3D" id="3.40.50.1820">
    <property type="entry name" value="alpha/beta hydrolase"/>
    <property type="match status" value="1"/>
</dbReference>
<dbReference type="AlphaFoldDB" id="A0A0F9F5B9"/>
<evidence type="ECO:0000256" key="1">
    <source>
        <dbReference type="SAM" id="MobiDB-lite"/>
    </source>
</evidence>
<evidence type="ECO:0008006" key="3">
    <source>
        <dbReference type="Google" id="ProtNLM"/>
    </source>
</evidence>
<protein>
    <recommendedName>
        <fullName evidence="3">Peptidase S9 prolyl oligopeptidase catalytic domain-containing protein</fullName>
    </recommendedName>
</protein>
<organism evidence="2">
    <name type="scientific">marine sediment metagenome</name>
    <dbReference type="NCBI Taxonomy" id="412755"/>
    <lineage>
        <taxon>unclassified sequences</taxon>
        <taxon>metagenomes</taxon>
        <taxon>ecological metagenomes</taxon>
    </lineage>
</organism>
<dbReference type="SUPFAM" id="SSF53474">
    <property type="entry name" value="alpha/beta-Hydrolases"/>
    <property type="match status" value="1"/>
</dbReference>
<evidence type="ECO:0000313" key="2">
    <source>
        <dbReference type="EMBL" id="KKL81634.1"/>
    </source>
</evidence>